<evidence type="ECO:0000259" key="3">
    <source>
        <dbReference type="Pfam" id="PF21773"/>
    </source>
</evidence>
<reference evidence="4" key="2">
    <citation type="submission" date="2021-01" db="UniProtKB">
        <authorList>
            <consortium name="EnsemblMetazoa"/>
        </authorList>
    </citation>
    <scope>IDENTIFICATION</scope>
</reference>
<dbReference type="InterPro" id="IPR049258">
    <property type="entry name" value="ODAD1_CC"/>
</dbReference>
<accession>A0A7M7P6Y5</accession>
<dbReference type="GeneID" id="115926390"/>
<dbReference type="KEGG" id="spu:115926390"/>
<dbReference type="OrthoDB" id="6766775at2759"/>
<reference evidence="5" key="1">
    <citation type="submission" date="2015-02" db="EMBL/GenBank/DDBJ databases">
        <title>Genome sequencing for Strongylocentrotus purpuratus.</title>
        <authorList>
            <person name="Murali S."/>
            <person name="Liu Y."/>
            <person name="Vee V."/>
            <person name="English A."/>
            <person name="Wang M."/>
            <person name="Skinner E."/>
            <person name="Han Y."/>
            <person name="Muzny D.M."/>
            <person name="Worley K.C."/>
            <person name="Gibbs R.A."/>
        </authorList>
    </citation>
    <scope>NUCLEOTIDE SEQUENCE</scope>
</reference>
<dbReference type="GO" id="GO:0036158">
    <property type="term" value="P:outer dynein arm assembly"/>
    <property type="evidence" value="ECO:0000318"/>
    <property type="project" value="GO_Central"/>
</dbReference>
<dbReference type="Pfam" id="PF21773">
    <property type="entry name" value="ODAD1_CC"/>
    <property type="match status" value="1"/>
</dbReference>
<feature type="domain" description="ODAD1 central coiled coil region" evidence="3">
    <location>
        <begin position="181"/>
        <end position="464"/>
    </location>
</feature>
<dbReference type="PANTHER" id="PTHR21694">
    <property type="entry name" value="COILED-COIL DOMAIN-CONTAINING PROTEIN 63"/>
    <property type="match status" value="1"/>
</dbReference>
<dbReference type="Proteomes" id="UP000007110">
    <property type="component" value="Unassembled WGS sequence"/>
</dbReference>
<dbReference type="GO" id="GO:0003341">
    <property type="term" value="P:cilium movement"/>
    <property type="evidence" value="ECO:0000318"/>
    <property type="project" value="GO_Central"/>
</dbReference>
<evidence type="ECO:0000256" key="1">
    <source>
        <dbReference type="ARBA" id="ARBA00023054"/>
    </source>
</evidence>
<dbReference type="GO" id="GO:0005930">
    <property type="term" value="C:axoneme"/>
    <property type="evidence" value="ECO:0000318"/>
    <property type="project" value="GO_Central"/>
</dbReference>
<name>A0A7M7P6Y5_STRPU</name>
<evidence type="ECO:0000256" key="2">
    <source>
        <dbReference type="SAM" id="Coils"/>
    </source>
</evidence>
<dbReference type="InParanoid" id="A0A7M7P6Y5"/>
<dbReference type="InterPro" id="IPR051876">
    <property type="entry name" value="ODA-DC/CCD"/>
</dbReference>
<proteinExistence type="predicted"/>
<dbReference type="EnsemblMetazoa" id="XM_030991062">
    <property type="protein sequence ID" value="XP_030846922"/>
    <property type="gene ID" value="LOC115926390"/>
</dbReference>
<organism evidence="4 5">
    <name type="scientific">Strongylocentrotus purpuratus</name>
    <name type="common">Purple sea urchin</name>
    <dbReference type="NCBI Taxonomy" id="7668"/>
    <lineage>
        <taxon>Eukaryota</taxon>
        <taxon>Metazoa</taxon>
        <taxon>Echinodermata</taxon>
        <taxon>Eleutherozoa</taxon>
        <taxon>Echinozoa</taxon>
        <taxon>Echinoidea</taxon>
        <taxon>Euechinoidea</taxon>
        <taxon>Echinacea</taxon>
        <taxon>Camarodonta</taxon>
        <taxon>Echinidea</taxon>
        <taxon>Strongylocentrotidae</taxon>
        <taxon>Strongylocentrotus</taxon>
    </lineage>
</organism>
<dbReference type="PANTHER" id="PTHR21694:SF18">
    <property type="entry name" value="COILED-COIL DOMAIN-CONTAINING PROTEIN 63"/>
    <property type="match status" value="1"/>
</dbReference>
<feature type="coiled-coil region" evidence="2">
    <location>
        <begin position="253"/>
        <end position="316"/>
    </location>
</feature>
<evidence type="ECO:0000313" key="4">
    <source>
        <dbReference type="EnsemblMetazoa" id="XP_030846922"/>
    </source>
</evidence>
<evidence type="ECO:0000313" key="5">
    <source>
        <dbReference type="Proteomes" id="UP000007110"/>
    </source>
</evidence>
<dbReference type="RefSeq" id="XP_030846922.1">
    <property type="nucleotide sequence ID" value="XM_030991062.1"/>
</dbReference>
<keyword evidence="5" id="KW-1185">Reference proteome</keyword>
<dbReference type="AlphaFoldDB" id="A0A7M7P6Y5"/>
<feature type="coiled-coil region" evidence="2">
    <location>
        <begin position="370"/>
        <end position="429"/>
    </location>
</feature>
<protein>
    <recommendedName>
        <fullName evidence="3">ODAD1 central coiled coil region domain-containing protein</fullName>
    </recommendedName>
</protein>
<sequence length="499" mass="58176">MAAVASMNRRRVETPSMNGDAEADYVLAEQELGKLHREYRILKGQKRSYLEESQNIIRKQNGHIKSLKDERSEMDKIFFFFFFVMYKSGHIKSLKDERSEMDMDLRLATSTKVCGKDGIDEGLMKTLLQNYIEYKTLCLSEKEEIRMLDKQARIFEGAQRKYHMETKGRSEMIRYQLNAPKRTRVMENRLYRSTVTFNKALRKNSDLRDRIEELKREGRSYDGLYRKMCSEQSDLKVEMNDIIQQSTSAYDSGDEAQNKMDALRERNEKEQNIFNVEIKSLQRIVDHEKKLKAFKNVKAQDRAEHLKATNKELQRRKQTHGHVDPDEANICTLELSFIRLRAATGEADLDKLVRQFIYREGLNFALFNYINEVNDDIELLQEQIKNTENFRKNFKSHGMTLVGERLNMVKRLEEKANSVTKTANGLEGNVKKVRKRLHHLMSAVASIVRKLGCDQSQVASRLGSRDGITAFDAMAYLGLIEQTMNHLLLIEKCREHKAC</sequence>
<dbReference type="OMA" id="NQYRIMK"/>
<keyword evidence="1 2" id="KW-0175">Coiled coil</keyword>